<dbReference type="GO" id="GO:0007165">
    <property type="term" value="P:signal transduction"/>
    <property type="evidence" value="ECO:0007669"/>
    <property type="project" value="TreeGrafter"/>
</dbReference>
<comment type="caution">
    <text evidence="3">Lacks conserved residue(s) required for the propagation of feature annotation.</text>
</comment>
<dbReference type="PROSITE" id="PS51132">
    <property type="entry name" value="OLF"/>
    <property type="match status" value="1"/>
</dbReference>
<dbReference type="Pfam" id="PF02191">
    <property type="entry name" value="OLF"/>
    <property type="match status" value="1"/>
</dbReference>
<reference evidence="5" key="1">
    <citation type="journal article" date="2021" name="Sci. Adv.">
        <title>The American lobster genome reveals insights on longevity, neural, and immune adaptations.</title>
        <authorList>
            <person name="Polinski J.M."/>
            <person name="Zimin A.V."/>
            <person name="Clark K.F."/>
            <person name="Kohn A.B."/>
            <person name="Sadowski N."/>
            <person name="Timp W."/>
            <person name="Ptitsyn A."/>
            <person name="Khanna P."/>
            <person name="Romanova D.Y."/>
            <person name="Williams P."/>
            <person name="Greenwood S.J."/>
            <person name="Moroz L.L."/>
            <person name="Walt D.R."/>
            <person name="Bodnar A.G."/>
        </authorList>
    </citation>
    <scope>NUCLEOTIDE SEQUENCE</scope>
    <source>
        <strain evidence="5">GMGI-L3</strain>
    </source>
</reference>
<feature type="domain" description="Olfactomedin-like" evidence="4">
    <location>
        <begin position="2"/>
        <end position="254"/>
    </location>
</feature>
<dbReference type="PANTHER" id="PTHR23192">
    <property type="entry name" value="OLFACTOMEDIN-RELATED"/>
    <property type="match status" value="1"/>
</dbReference>
<dbReference type="AlphaFoldDB" id="A0A8J5JZI5"/>
<dbReference type="SMART" id="SM00284">
    <property type="entry name" value="OLF"/>
    <property type="match status" value="1"/>
</dbReference>
<evidence type="ECO:0000313" key="5">
    <source>
        <dbReference type="EMBL" id="KAG7163708.1"/>
    </source>
</evidence>
<evidence type="ECO:0000256" key="3">
    <source>
        <dbReference type="PROSITE-ProRule" id="PRU00446"/>
    </source>
</evidence>
<dbReference type="GO" id="GO:0005615">
    <property type="term" value="C:extracellular space"/>
    <property type="evidence" value="ECO:0007669"/>
    <property type="project" value="TreeGrafter"/>
</dbReference>
<gene>
    <name evidence="5" type="primary">MYOC-L</name>
    <name evidence="5" type="ORF">Hamer_G002939</name>
</gene>
<name>A0A8J5JZI5_HOMAM</name>
<organism evidence="5 6">
    <name type="scientific">Homarus americanus</name>
    <name type="common">American lobster</name>
    <dbReference type="NCBI Taxonomy" id="6706"/>
    <lineage>
        <taxon>Eukaryota</taxon>
        <taxon>Metazoa</taxon>
        <taxon>Ecdysozoa</taxon>
        <taxon>Arthropoda</taxon>
        <taxon>Crustacea</taxon>
        <taxon>Multicrustacea</taxon>
        <taxon>Malacostraca</taxon>
        <taxon>Eumalacostraca</taxon>
        <taxon>Eucarida</taxon>
        <taxon>Decapoda</taxon>
        <taxon>Pleocyemata</taxon>
        <taxon>Astacidea</taxon>
        <taxon>Nephropoidea</taxon>
        <taxon>Nephropidae</taxon>
        <taxon>Homarus</taxon>
    </lineage>
</organism>
<keyword evidence="2" id="KW-0964">Secreted</keyword>
<dbReference type="InterPro" id="IPR050605">
    <property type="entry name" value="Olfactomedin-like_domain"/>
</dbReference>
<keyword evidence="6" id="KW-1185">Reference proteome</keyword>
<evidence type="ECO:0000256" key="2">
    <source>
        <dbReference type="ARBA" id="ARBA00022525"/>
    </source>
</evidence>
<evidence type="ECO:0000256" key="1">
    <source>
        <dbReference type="ARBA" id="ARBA00004613"/>
    </source>
</evidence>
<dbReference type="InterPro" id="IPR003112">
    <property type="entry name" value="Olfac-like_dom"/>
</dbReference>
<evidence type="ECO:0000313" key="6">
    <source>
        <dbReference type="Proteomes" id="UP000747542"/>
    </source>
</evidence>
<dbReference type="Proteomes" id="UP000747542">
    <property type="component" value="Unassembled WGS sequence"/>
</dbReference>
<comment type="subcellular location">
    <subcellularLocation>
        <location evidence="1">Secreted</location>
    </subcellularLocation>
</comment>
<sequence length="287" mass="33225">MDCMLSAVGKPVYHRHTESNFGSWMRDPHPREPRREPRFWTTNPADPYHLYEFSDKNRYRKNLPSKNYTLISPFVGNSHVIYNGAFYYHQQGQQNIIRYDLISGNTMSVPVPGVATEGDNYLYSTGRDYIDLNTDDNGLWAIYGLPEADNNTVVMKLDPSTLKVEYSWNISLSHHKFGELFITCGVLYAIDSATERDTKIRFALDLYRKRFLDVDLPFNNPFKMTTMLGYNYDTKEIYSWDNGNQLTYPVKVIDIGYNTPDEERGGPEAAAHSMDYDKDYEVDEFGS</sequence>
<evidence type="ECO:0000259" key="4">
    <source>
        <dbReference type="PROSITE" id="PS51132"/>
    </source>
</evidence>
<comment type="caution">
    <text evidence="5">The sequence shown here is derived from an EMBL/GenBank/DDBJ whole genome shotgun (WGS) entry which is preliminary data.</text>
</comment>
<dbReference type="EMBL" id="JAHLQT010026447">
    <property type="protein sequence ID" value="KAG7163708.1"/>
    <property type="molecule type" value="Genomic_DNA"/>
</dbReference>
<protein>
    <submittedName>
        <fullName evidence="5">Myocilin-like</fullName>
    </submittedName>
</protein>
<accession>A0A8J5JZI5</accession>
<dbReference type="PANTHER" id="PTHR23192:SF85">
    <property type="entry name" value="GLIOMEDIN"/>
    <property type="match status" value="1"/>
</dbReference>
<proteinExistence type="predicted"/>